<dbReference type="EC" id="2.7.13.3" evidence="2"/>
<dbReference type="EMBL" id="JAUHJS010000006">
    <property type="protein sequence ID" value="MDN4166298.1"/>
    <property type="molecule type" value="Genomic_DNA"/>
</dbReference>
<comment type="caution">
    <text evidence="8">The sequence shown here is derived from an EMBL/GenBank/DDBJ whole genome shotgun (WGS) entry which is preliminary data.</text>
</comment>
<dbReference type="PANTHER" id="PTHR42878:SF15">
    <property type="entry name" value="BACTERIOPHYTOCHROME"/>
    <property type="match status" value="1"/>
</dbReference>
<dbReference type="Gene3D" id="1.10.287.130">
    <property type="match status" value="1"/>
</dbReference>
<dbReference type="PROSITE" id="PS50109">
    <property type="entry name" value="HIS_KIN"/>
    <property type="match status" value="1"/>
</dbReference>
<organism evidence="8 9">
    <name type="scientific">Shiella aurantiaca</name>
    <dbReference type="NCBI Taxonomy" id="3058365"/>
    <lineage>
        <taxon>Bacteria</taxon>
        <taxon>Pseudomonadati</taxon>
        <taxon>Bacteroidota</taxon>
        <taxon>Cytophagia</taxon>
        <taxon>Cytophagales</taxon>
        <taxon>Shiellaceae</taxon>
        <taxon>Shiella</taxon>
    </lineage>
</organism>
<dbReference type="InterPro" id="IPR005467">
    <property type="entry name" value="His_kinase_dom"/>
</dbReference>
<feature type="coiled-coil region" evidence="5">
    <location>
        <begin position="243"/>
        <end position="280"/>
    </location>
</feature>
<feature type="transmembrane region" description="Helical" evidence="6">
    <location>
        <begin position="12"/>
        <end position="37"/>
    </location>
</feature>
<dbReference type="RefSeq" id="WP_320004834.1">
    <property type="nucleotide sequence ID" value="NZ_JAUHJS010000006.1"/>
</dbReference>
<evidence type="ECO:0000313" key="9">
    <source>
        <dbReference type="Proteomes" id="UP001168552"/>
    </source>
</evidence>
<gene>
    <name evidence="8" type="ORF">QWY31_12355</name>
</gene>
<dbReference type="InterPro" id="IPR036097">
    <property type="entry name" value="HisK_dim/P_sf"/>
</dbReference>
<proteinExistence type="predicted"/>
<evidence type="ECO:0000256" key="2">
    <source>
        <dbReference type="ARBA" id="ARBA00012438"/>
    </source>
</evidence>
<keyword evidence="6" id="KW-0472">Membrane</keyword>
<protein>
    <recommendedName>
        <fullName evidence="2">histidine kinase</fullName>
        <ecNumber evidence="2">2.7.13.3</ecNumber>
    </recommendedName>
</protein>
<evidence type="ECO:0000256" key="5">
    <source>
        <dbReference type="SAM" id="Coils"/>
    </source>
</evidence>
<dbReference type="Gene3D" id="3.30.565.10">
    <property type="entry name" value="Histidine kinase-like ATPase, C-terminal domain"/>
    <property type="match status" value="1"/>
</dbReference>
<dbReference type="Proteomes" id="UP001168552">
    <property type="component" value="Unassembled WGS sequence"/>
</dbReference>
<evidence type="ECO:0000259" key="7">
    <source>
        <dbReference type="PROSITE" id="PS50109"/>
    </source>
</evidence>
<accession>A0ABT8F7C4</accession>
<evidence type="ECO:0000256" key="1">
    <source>
        <dbReference type="ARBA" id="ARBA00000085"/>
    </source>
</evidence>
<dbReference type="InterPro" id="IPR036890">
    <property type="entry name" value="HATPase_C_sf"/>
</dbReference>
<evidence type="ECO:0000256" key="3">
    <source>
        <dbReference type="ARBA" id="ARBA00022679"/>
    </source>
</evidence>
<evidence type="ECO:0000313" key="8">
    <source>
        <dbReference type="EMBL" id="MDN4166298.1"/>
    </source>
</evidence>
<dbReference type="SMART" id="SM00387">
    <property type="entry name" value="HATPase_c"/>
    <property type="match status" value="1"/>
</dbReference>
<evidence type="ECO:0000256" key="4">
    <source>
        <dbReference type="ARBA" id="ARBA00022777"/>
    </source>
</evidence>
<dbReference type="GO" id="GO:0016301">
    <property type="term" value="F:kinase activity"/>
    <property type="evidence" value="ECO:0007669"/>
    <property type="project" value="UniProtKB-KW"/>
</dbReference>
<keyword evidence="6" id="KW-0812">Transmembrane</keyword>
<dbReference type="PRINTS" id="PR00344">
    <property type="entry name" value="BCTRLSENSOR"/>
</dbReference>
<sequence>MNTSFFQLTSNRIILAVLLGIILISSYFTASTYLLYLNKSQETVYTKLEAILATTVISINPDDHRILLERYPQRDAIEALETAYLYRKIHLKLQESDTANNLRYPLHTLVFDSVKSQLLYAVSSLDSFYYLHPYPDLSAEQIQYLDTLTQPYIYSDAEKNRIIGIAPITHANGQRVAFLALEQPFDYFKQNALRGLARNGLISLGVVLLVAFFLSRFIKNYVSREEDLSESLRGQFYKIAAQKEEIETQNQYIQENNLKLEEAYRTIEKQNKELKIINQMLDFKVEQRTKELEKANNDLGTFLYRSSHDIIGPIATLNGLVSLANMEVKDNQGKEYVKKIGLTTKKLSAIIKHINVVFEIKNRDFSESQFSLHEVTEQAIEDLKAYYPEEQKIRFLNEIPTDFLLESDRDFMYIVLFELIKNSILFQSRTESEPFVEIRSEVSGNKIELFVRDNGIGIDPSTERKIFDMFQRSTEISQGSGLGLYVAKSIILRMKGKIQLISSESKGATFQIRLPLKGAATAANPYLG</sequence>
<feature type="transmembrane region" description="Helical" evidence="6">
    <location>
        <begin position="199"/>
        <end position="218"/>
    </location>
</feature>
<keyword evidence="9" id="KW-1185">Reference proteome</keyword>
<reference evidence="8" key="1">
    <citation type="submission" date="2023-06" db="EMBL/GenBank/DDBJ databases">
        <title>Cytophagales bacterium Strain LB-30, isolated from soil.</title>
        <authorList>
            <person name="Liu B."/>
        </authorList>
    </citation>
    <scope>NUCLEOTIDE SEQUENCE</scope>
    <source>
        <strain evidence="8">LB-30</strain>
    </source>
</reference>
<dbReference type="InterPro" id="IPR004358">
    <property type="entry name" value="Sig_transdc_His_kin-like_C"/>
</dbReference>
<dbReference type="PANTHER" id="PTHR42878">
    <property type="entry name" value="TWO-COMPONENT HISTIDINE KINASE"/>
    <property type="match status" value="1"/>
</dbReference>
<keyword evidence="3" id="KW-0808">Transferase</keyword>
<dbReference type="InterPro" id="IPR050351">
    <property type="entry name" value="BphY/WalK/GraS-like"/>
</dbReference>
<keyword evidence="4 8" id="KW-0418">Kinase</keyword>
<dbReference type="InterPro" id="IPR003594">
    <property type="entry name" value="HATPase_dom"/>
</dbReference>
<name>A0ABT8F7C4_9BACT</name>
<dbReference type="SUPFAM" id="SSF47384">
    <property type="entry name" value="Homodimeric domain of signal transducing histidine kinase"/>
    <property type="match status" value="1"/>
</dbReference>
<dbReference type="Pfam" id="PF02518">
    <property type="entry name" value="HATPase_c"/>
    <property type="match status" value="1"/>
</dbReference>
<feature type="domain" description="Histidine kinase" evidence="7">
    <location>
        <begin position="305"/>
        <end position="518"/>
    </location>
</feature>
<dbReference type="SUPFAM" id="SSF55874">
    <property type="entry name" value="ATPase domain of HSP90 chaperone/DNA topoisomerase II/histidine kinase"/>
    <property type="match status" value="1"/>
</dbReference>
<comment type="catalytic activity">
    <reaction evidence="1">
        <text>ATP + protein L-histidine = ADP + protein N-phospho-L-histidine.</text>
        <dbReference type="EC" id="2.7.13.3"/>
    </reaction>
</comment>
<evidence type="ECO:0000256" key="6">
    <source>
        <dbReference type="SAM" id="Phobius"/>
    </source>
</evidence>
<keyword evidence="6" id="KW-1133">Transmembrane helix</keyword>
<keyword evidence="5" id="KW-0175">Coiled coil</keyword>